<protein>
    <submittedName>
        <fullName evidence="1">Uncharacterized protein</fullName>
    </submittedName>
</protein>
<reference evidence="2" key="1">
    <citation type="journal article" date="2019" name="Int. J. Syst. Evol. Microbiol.">
        <title>The Global Catalogue of Microorganisms (GCM) 10K type strain sequencing project: providing services to taxonomists for standard genome sequencing and annotation.</title>
        <authorList>
            <consortium name="The Broad Institute Genomics Platform"/>
            <consortium name="The Broad Institute Genome Sequencing Center for Infectious Disease"/>
            <person name="Wu L."/>
            <person name="Ma J."/>
        </authorList>
    </citation>
    <scope>NUCLEOTIDE SEQUENCE [LARGE SCALE GENOMIC DNA]</scope>
    <source>
        <strain evidence="2">CCUG 63830</strain>
    </source>
</reference>
<dbReference type="RefSeq" id="WP_224612873.1">
    <property type="nucleotide sequence ID" value="NZ_JAIQXV010000042.1"/>
</dbReference>
<comment type="caution">
    <text evidence="1">The sequence shown here is derived from an EMBL/GenBank/DDBJ whole genome shotgun (WGS) entry which is preliminary data.</text>
</comment>
<proteinExistence type="predicted"/>
<evidence type="ECO:0000313" key="1">
    <source>
        <dbReference type="EMBL" id="MFC6663736.1"/>
    </source>
</evidence>
<evidence type="ECO:0000313" key="2">
    <source>
        <dbReference type="Proteomes" id="UP001596317"/>
    </source>
</evidence>
<accession>A0ABW1ZS00</accession>
<gene>
    <name evidence="1" type="ORF">ACFP90_27415</name>
</gene>
<sequence length="96" mass="10531">MALTVQPTPRPPPWTAITLEIRVGRTSTPSQLQREIAMYGRQNGVNFIAWAVEVDLPLQPEAEPASASGRFWPHELSGVLARIQVMAGLTVPLDTK</sequence>
<dbReference type="EMBL" id="JBHSWB010000004">
    <property type="protein sequence ID" value="MFC6663736.1"/>
    <property type="molecule type" value="Genomic_DNA"/>
</dbReference>
<organism evidence="1 2">
    <name type="scientific">Deinococcus multiflagellatus</name>
    <dbReference type="NCBI Taxonomy" id="1656887"/>
    <lineage>
        <taxon>Bacteria</taxon>
        <taxon>Thermotogati</taxon>
        <taxon>Deinococcota</taxon>
        <taxon>Deinococci</taxon>
        <taxon>Deinococcales</taxon>
        <taxon>Deinococcaceae</taxon>
        <taxon>Deinococcus</taxon>
    </lineage>
</organism>
<keyword evidence="2" id="KW-1185">Reference proteome</keyword>
<name>A0ABW1ZS00_9DEIO</name>
<dbReference type="Proteomes" id="UP001596317">
    <property type="component" value="Unassembled WGS sequence"/>
</dbReference>